<dbReference type="PROSITE" id="PS50835">
    <property type="entry name" value="IG_LIKE"/>
    <property type="match status" value="1"/>
</dbReference>
<dbReference type="PANTHER" id="PTHR45080">
    <property type="entry name" value="CONTACTIN 5"/>
    <property type="match status" value="1"/>
</dbReference>
<dbReference type="InterPro" id="IPR013783">
    <property type="entry name" value="Ig-like_fold"/>
</dbReference>
<dbReference type="InterPro" id="IPR036116">
    <property type="entry name" value="FN3_sf"/>
</dbReference>
<protein>
    <submittedName>
        <fullName evidence="7">Ig-like domain-containing protein</fullName>
    </submittedName>
</protein>
<dbReference type="SMART" id="SM00408">
    <property type="entry name" value="IGc2"/>
    <property type="match status" value="1"/>
</dbReference>
<evidence type="ECO:0000256" key="3">
    <source>
        <dbReference type="ARBA" id="ARBA00023157"/>
    </source>
</evidence>
<keyword evidence="4" id="KW-0393">Immunoglobulin domain</keyword>
<dbReference type="InterPro" id="IPR003598">
    <property type="entry name" value="Ig_sub2"/>
</dbReference>
<dbReference type="SUPFAM" id="SSF48726">
    <property type="entry name" value="Immunoglobulin"/>
    <property type="match status" value="1"/>
</dbReference>
<evidence type="ECO:0000259" key="5">
    <source>
        <dbReference type="PROSITE" id="PS50835"/>
    </source>
</evidence>
<dbReference type="WBParaSite" id="nRc.2.0.1.t29269-RA">
    <property type="protein sequence ID" value="nRc.2.0.1.t29269-RA"/>
    <property type="gene ID" value="nRc.2.0.1.g29269"/>
</dbReference>
<dbReference type="GO" id="GO:0005886">
    <property type="term" value="C:plasma membrane"/>
    <property type="evidence" value="ECO:0007669"/>
    <property type="project" value="TreeGrafter"/>
</dbReference>
<dbReference type="InterPro" id="IPR013098">
    <property type="entry name" value="Ig_I-set"/>
</dbReference>
<dbReference type="InterPro" id="IPR003599">
    <property type="entry name" value="Ig_sub"/>
</dbReference>
<evidence type="ECO:0000313" key="7">
    <source>
        <dbReference type="WBParaSite" id="nRc.2.0.1.t29269-RA"/>
    </source>
</evidence>
<dbReference type="InterPro" id="IPR036179">
    <property type="entry name" value="Ig-like_dom_sf"/>
</dbReference>
<dbReference type="FunFam" id="2.60.40.10:FF:000107">
    <property type="entry name" value="Myosin, light chain kinase a"/>
    <property type="match status" value="1"/>
</dbReference>
<feature type="domain" description="Ig-like" evidence="5">
    <location>
        <begin position="34"/>
        <end position="131"/>
    </location>
</feature>
<dbReference type="Proteomes" id="UP000887565">
    <property type="component" value="Unplaced"/>
</dbReference>
<dbReference type="GO" id="GO:0007156">
    <property type="term" value="P:homophilic cell adhesion via plasma membrane adhesion molecules"/>
    <property type="evidence" value="ECO:0007669"/>
    <property type="project" value="TreeGrafter"/>
</dbReference>
<dbReference type="PANTHER" id="PTHR45080:SF8">
    <property type="entry name" value="IG-LIKE DOMAIN-CONTAINING PROTEIN"/>
    <property type="match status" value="1"/>
</dbReference>
<name>A0A915JT78_ROMCU</name>
<evidence type="ECO:0000256" key="1">
    <source>
        <dbReference type="ARBA" id="ARBA00022729"/>
    </source>
</evidence>
<dbReference type="InterPro" id="IPR050958">
    <property type="entry name" value="Cell_Adh-Cytoskel_Orgn"/>
</dbReference>
<keyword evidence="3" id="KW-1015">Disulfide bond</keyword>
<dbReference type="AlphaFoldDB" id="A0A915JT78"/>
<dbReference type="SMART" id="SM00409">
    <property type="entry name" value="IG"/>
    <property type="match status" value="1"/>
</dbReference>
<dbReference type="InterPro" id="IPR003961">
    <property type="entry name" value="FN3_dom"/>
</dbReference>
<keyword evidence="6" id="KW-1185">Reference proteome</keyword>
<keyword evidence="2" id="KW-0677">Repeat</keyword>
<evidence type="ECO:0000313" key="6">
    <source>
        <dbReference type="Proteomes" id="UP000887565"/>
    </source>
</evidence>
<dbReference type="SUPFAM" id="SSF49265">
    <property type="entry name" value="Fibronectin type III"/>
    <property type="match status" value="1"/>
</dbReference>
<proteinExistence type="predicted"/>
<dbReference type="InterPro" id="IPR007110">
    <property type="entry name" value="Ig-like_dom"/>
</dbReference>
<evidence type="ECO:0000256" key="4">
    <source>
        <dbReference type="ARBA" id="ARBA00023319"/>
    </source>
</evidence>
<accession>A0A915JT78</accession>
<evidence type="ECO:0000256" key="2">
    <source>
        <dbReference type="ARBA" id="ARBA00022737"/>
    </source>
</evidence>
<reference evidence="7" key="1">
    <citation type="submission" date="2022-11" db="UniProtKB">
        <authorList>
            <consortium name="WormBaseParasite"/>
        </authorList>
    </citation>
    <scope>IDENTIFICATION</scope>
</reference>
<dbReference type="Pfam" id="PF07679">
    <property type="entry name" value="I-set"/>
    <property type="match status" value="1"/>
</dbReference>
<organism evidence="6 7">
    <name type="scientific">Romanomermis culicivorax</name>
    <name type="common">Nematode worm</name>
    <dbReference type="NCBI Taxonomy" id="13658"/>
    <lineage>
        <taxon>Eukaryota</taxon>
        <taxon>Metazoa</taxon>
        <taxon>Ecdysozoa</taxon>
        <taxon>Nematoda</taxon>
        <taxon>Enoplea</taxon>
        <taxon>Dorylaimia</taxon>
        <taxon>Mermithida</taxon>
        <taxon>Mermithoidea</taxon>
        <taxon>Mermithidae</taxon>
        <taxon>Romanomermis</taxon>
    </lineage>
</organism>
<sequence>MCGQYKIVLENEFGAAISSAYLFLKQIQISGEAPMIVKHLTERVEVQEGDSFVLDCTFSGLPIPSVSWYKDNIEIQASGGRTSIDITNDLTTLAKISAKLSDSGIYSALIKNQYGHKIESTRILVLPAEISTEAKESTPMSVEVLSRKLSAPIIDELGCHSLRLAWSHLIEPNLIDHEFKIQYRMPDVQFWSDLGVTEASFMDVRNLQQNTEYMF</sequence>
<dbReference type="Gene3D" id="2.60.40.10">
    <property type="entry name" value="Immunoglobulins"/>
    <property type="match status" value="1"/>
</dbReference>
<dbReference type="CDD" id="cd00063">
    <property type="entry name" value="FN3"/>
    <property type="match status" value="1"/>
</dbReference>
<keyword evidence="1" id="KW-0732">Signal</keyword>